<dbReference type="PANTHER" id="PTHR22617">
    <property type="entry name" value="CHEMOTAXIS SENSOR HISTIDINE KINASE-RELATED"/>
    <property type="match status" value="1"/>
</dbReference>
<dbReference type="SMART" id="SM00260">
    <property type="entry name" value="CheW"/>
    <property type="match status" value="1"/>
</dbReference>
<dbReference type="Gene3D" id="2.30.30.40">
    <property type="entry name" value="SH3 Domains"/>
    <property type="match status" value="1"/>
</dbReference>
<gene>
    <name evidence="2" type="ordered locus">Adeh_2733</name>
</gene>
<dbReference type="PANTHER" id="PTHR22617:SF23">
    <property type="entry name" value="CHEMOTAXIS PROTEIN CHEW"/>
    <property type="match status" value="1"/>
</dbReference>
<protein>
    <submittedName>
        <fullName evidence="2">CheW protein</fullName>
    </submittedName>
</protein>
<evidence type="ECO:0000313" key="2">
    <source>
        <dbReference type="EMBL" id="ABC82503.1"/>
    </source>
</evidence>
<dbReference type="Gene3D" id="2.40.50.180">
    <property type="entry name" value="CheA-289, Domain 4"/>
    <property type="match status" value="1"/>
</dbReference>
<dbReference type="EMBL" id="CP000251">
    <property type="protein sequence ID" value="ABC82503.1"/>
    <property type="molecule type" value="Genomic_DNA"/>
</dbReference>
<dbReference type="AlphaFoldDB" id="Q2ILH4"/>
<dbReference type="OrthoDB" id="9790406at2"/>
<sequence>MGAPEAAAPEGARVQLCTFRVGGEDYAIDIMRVREIIPPQPVTPVPRAPAFVEGVFHLRGEVIPVVDVRRRFGLPIGPPTRRTRFLVVNVARRRIGLVVDEVCEVLRLPRHALRPAPALVADGGPRFFLGVCGGDGRPGGRRGAPARLRLLLDVKALLDPVVPGEAAAARAQAEASRRA</sequence>
<accession>Q2ILH4</accession>
<dbReference type="STRING" id="290397.Adeh_2733"/>
<dbReference type="Proteomes" id="UP000001935">
    <property type="component" value="Chromosome"/>
</dbReference>
<dbReference type="HOGENOM" id="CLU_048995_3_1_7"/>
<dbReference type="InterPro" id="IPR002545">
    <property type="entry name" value="CheW-lke_dom"/>
</dbReference>
<dbReference type="GO" id="GO:0007165">
    <property type="term" value="P:signal transduction"/>
    <property type="evidence" value="ECO:0007669"/>
    <property type="project" value="InterPro"/>
</dbReference>
<feature type="domain" description="CheW-like" evidence="1">
    <location>
        <begin position="13"/>
        <end position="163"/>
    </location>
</feature>
<evidence type="ECO:0000313" key="3">
    <source>
        <dbReference type="Proteomes" id="UP000001935"/>
    </source>
</evidence>
<dbReference type="SUPFAM" id="SSF50341">
    <property type="entry name" value="CheW-like"/>
    <property type="match status" value="1"/>
</dbReference>
<dbReference type="eggNOG" id="COG0835">
    <property type="taxonomic scope" value="Bacteria"/>
</dbReference>
<organism evidence="2 3">
    <name type="scientific">Anaeromyxobacter dehalogenans (strain 2CP-C)</name>
    <dbReference type="NCBI Taxonomy" id="290397"/>
    <lineage>
        <taxon>Bacteria</taxon>
        <taxon>Pseudomonadati</taxon>
        <taxon>Myxococcota</taxon>
        <taxon>Myxococcia</taxon>
        <taxon>Myxococcales</taxon>
        <taxon>Cystobacterineae</taxon>
        <taxon>Anaeromyxobacteraceae</taxon>
        <taxon>Anaeromyxobacter</taxon>
    </lineage>
</organism>
<dbReference type="Pfam" id="PF01584">
    <property type="entry name" value="CheW"/>
    <property type="match status" value="1"/>
</dbReference>
<dbReference type="PROSITE" id="PS50851">
    <property type="entry name" value="CHEW"/>
    <property type="match status" value="1"/>
</dbReference>
<reference evidence="2" key="1">
    <citation type="submission" date="2006-01" db="EMBL/GenBank/DDBJ databases">
        <title>Complete sequence of Anaeromyxobacter dehalogenans 2CP-C.</title>
        <authorList>
            <consortium name="US DOE Joint Genome Institute"/>
            <person name="Copeland A."/>
            <person name="Lucas S."/>
            <person name="Lapidus A."/>
            <person name="Barry K."/>
            <person name="Detter J.C."/>
            <person name="Glavina T."/>
            <person name="Hammon N."/>
            <person name="Israni S."/>
            <person name="Pitluck S."/>
            <person name="Brettin T."/>
            <person name="Bruce D."/>
            <person name="Han C."/>
            <person name="Tapia R."/>
            <person name="Gilna P."/>
            <person name="Kiss H."/>
            <person name="Schmutz J."/>
            <person name="Larimer F."/>
            <person name="Land M."/>
            <person name="Kyrpides N."/>
            <person name="Anderson I."/>
            <person name="Sanford R.A."/>
            <person name="Ritalahti K.M."/>
            <person name="Thomas H.S."/>
            <person name="Kirby J.R."/>
            <person name="Zhulin I.B."/>
            <person name="Loeffler F.E."/>
            <person name="Richardson P."/>
        </authorList>
    </citation>
    <scope>NUCLEOTIDE SEQUENCE</scope>
    <source>
        <strain evidence="2">2CP-C</strain>
    </source>
</reference>
<dbReference type="KEGG" id="ade:Adeh_2733"/>
<dbReference type="InterPro" id="IPR036061">
    <property type="entry name" value="CheW-like_dom_sf"/>
</dbReference>
<dbReference type="InterPro" id="IPR039315">
    <property type="entry name" value="CheW"/>
</dbReference>
<dbReference type="RefSeq" id="WP_011421785.1">
    <property type="nucleotide sequence ID" value="NC_007760.1"/>
</dbReference>
<name>Q2ILH4_ANADE</name>
<proteinExistence type="predicted"/>
<evidence type="ECO:0000259" key="1">
    <source>
        <dbReference type="PROSITE" id="PS50851"/>
    </source>
</evidence>
<dbReference type="GO" id="GO:0005829">
    <property type="term" value="C:cytosol"/>
    <property type="evidence" value="ECO:0007669"/>
    <property type="project" value="TreeGrafter"/>
</dbReference>
<dbReference type="GO" id="GO:0006935">
    <property type="term" value="P:chemotaxis"/>
    <property type="evidence" value="ECO:0007669"/>
    <property type="project" value="InterPro"/>
</dbReference>